<organism evidence="9 10">
    <name type="scientific">Desulfitobacterium hafniense</name>
    <name type="common">Desulfitobacterium frappieri</name>
    <dbReference type="NCBI Taxonomy" id="49338"/>
    <lineage>
        <taxon>Bacteria</taxon>
        <taxon>Bacillati</taxon>
        <taxon>Bacillota</taxon>
        <taxon>Clostridia</taxon>
        <taxon>Eubacteriales</taxon>
        <taxon>Desulfitobacteriaceae</taxon>
        <taxon>Desulfitobacterium</taxon>
    </lineage>
</organism>
<gene>
    <name evidence="9" type="ORF">AT727_02450</name>
</gene>
<accession>A0A0W1JQ75</accession>
<keyword evidence="6 7" id="KW-0472">Membrane</keyword>
<dbReference type="Gene3D" id="3.40.50.720">
    <property type="entry name" value="NAD(P)-binding Rossmann-like Domain"/>
    <property type="match status" value="1"/>
</dbReference>
<evidence type="ECO:0000256" key="7">
    <source>
        <dbReference type="SAM" id="Phobius"/>
    </source>
</evidence>
<feature type="domain" description="Bacterial sugar transferase" evidence="8">
    <location>
        <begin position="276"/>
        <end position="455"/>
    </location>
</feature>
<dbReference type="Pfam" id="PF02397">
    <property type="entry name" value="Bac_transf"/>
    <property type="match status" value="1"/>
</dbReference>
<sequence>MIRENQKTLNMIQVILDLGMVVIALALAYWFRFSNYEGSHLKFESYIPTLVLLVPLHFFLYYFLGLYEARRRKSLSSEVGKIIQANLFSTMILFTLLYLIKEIHYSRQVLIYFVVLTSSLTIAERATLRAVLNNIREKGYNKKHVLIIGTGRLAKRLVNALKENQYLGYEIIGIVDENIAVGKKLAGATVIGGISDLEKIIIESKIDEIFVTINTKDYDIFRNIIKICEKSGVRTQIVPDYARFIPAKPQMDEVDGIPLINIRHVPLDNFLKAFAKRAFDVAVSFVGLIICLPIFLVIVIGIKLDSPGAVIFSQERVGLNKKNFMMYKFRTMRMQTAEESDKEWTTKEDNRKTRLGNILRKTSLDELPQLWNVFKGDMSLVGPRPERPFFVEQFKEKIPRYMIKHHVRPGITGWAQVNGWRGDTSIRKRIECDIYYIENWTFMFDIKILFLTIFKGFINTNAY</sequence>
<name>A0A0W1JQ75_DESHA</name>
<keyword evidence="5 7" id="KW-1133">Transmembrane helix</keyword>
<evidence type="ECO:0000256" key="2">
    <source>
        <dbReference type="ARBA" id="ARBA00006464"/>
    </source>
</evidence>
<feature type="transmembrane region" description="Helical" evidence="7">
    <location>
        <begin position="85"/>
        <end position="103"/>
    </location>
</feature>
<dbReference type="Pfam" id="PF13727">
    <property type="entry name" value="CoA_binding_3"/>
    <property type="match status" value="1"/>
</dbReference>
<evidence type="ECO:0000313" key="9">
    <source>
        <dbReference type="EMBL" id="KTE93836.1"/>
    </source>
</evidence>
<evidence type="ECO:0000313" key="10">
    <source>
        <dbReference type="Proteomes" id="UP000054623"/>
    </source>
</evidence>
<dbReference type="GO" id="GO:0016020">
    <property type="term" value="C:membrane"/>
    <property type="evidence" value="ECO:0007669"/>
    <property type="project" value="UniProtKB-SubCell"/>
</dbReference>
<evidence type="ECO:0000256" key="1">
    <source>
        <dbReference type="ARBA" id="ARBA00004141"/>
    </source>
</evidence>
<dbReference type="Proteomes" id="UP000054623">
    <property type="component" value="Unassembled WGS sequence"/>
</dbReference>
<keyword evidence="3 9" id="KW-0808">Transferase</keyword>
<keyword evidence="4 7" id="KW-0812">Transmembrane</keyword>
<dbReference type="InterPro" id="IPR036291">
    <property type="entry name" value="NAD(P)-bd_dom_sf"/>
</dbReference>
<dbReference type="RefSeq" id="WP_058490607.1">
    <property type="nucleotide sequence ID" value="NZ_LOCK01000001.1"/>
</dbReference>
<feature type="transmembrane region" description="Helical" evidence="7">
    <location>
        <begin position="45"/>
        <end position="64"/>
    </location>
</feature>
<evidence type="ECO:0000259" key="8">
    <source>
        <dbReference type="Pfam" id="PF02397"/>
    </source>
</evidence>
<dbReference type="InterPro" id="IPR003362">
    <property type="entry name" value="Bact_transf"/>
</dbReference>
<dbReference type="InterPro" id="IPR017475">
    <property type="entry name" value="EPS_sugar_tfrase"/>
</dbReference>
<dbReference type="NCBIfam" id="TIGR03025">
    <property type="entry name" value="EPS_sugtrans"/>
    <property type="match status" value="1"/>
</dbReference>
<protein>
    <submittedName>
        <fullName evidence="9">Undecaprenyl-phosphate glucose phosphotransferase</fullName>
    </submittedName>
</protein>
<feature type="transmembrane region" description="Helical" evidence="7">
    <location>
        <begin position="281"/>
        <end position="302"/>
    </location>
</feature>
<comment type="subcellular location">
    <subcellularLocation>
        <location evidence="1">Membrane</location>
        <topology evidence="1">Multi-pass membrane protein</topology>
    </subcellularLocation>
</comment>
<comment type="caution">
    <text evidence="9">The sequence shown here is derived from an EMBL/GenBank/DDBJ whole genome shotgun (WGS) entry which is preliminary data.</text>
</comment>
<evidence type="ECO:0000256" key="4">
    <source>
        <dbReference type="ARBA" id="ARBA00022692"/>
    </source>
</evidence>
<evidence type="ECO:0000256" key="3">
    <source>
        <dbReference type="ARBA" id="ARBA00022679"/>
    </source>
</evidence>
<dbReference type="PANTHER" id="PTHR30576:SF0">
    <property type="entry name" value="UNDECAPRENYL-PHOSPHATE N-ACETYLGALACTOSAMINYL 1-PHOSPHATE TRANSFERASE-RELATED"/>
    <property type="match status" value="1"/>
</dbReference>
<dbReference type="PANTHER" id="PTHR30576">
    <property type="entry name" value="COLANIC BIOSYNTHESIS UDP-GLUCOSE LIPID CARRIER TRANSFERASE"/>
    <property type="match status" value="1"/>
</dbReference>
<evidence type="ECO:0000256" key="6">
    <source>
        <dbReference type="ARBA" id="ARBA00023136"/>
    </source>
</evidence>
<dbReference type="NCBIfam" id="TIGR03023">
    <property type="entry name" value="WcaJ_sugtrans"/>
    <property type="match status" value="1"/>
</dbReference>
<proteinExistence type="inferred from homology"/>
<dbReference type="OrthoDB" id="9808602at2"/>
<reference evidence="9 10" key="1">
    <citation type="submission" date="2015-12" db="EMBL/GenBank/DDBJ databases">
        <title>Draft Genome Sequence of Desulfitobacterium hafniense Strain DH, a Sulfate-reducing Bacterium Isolated from Paddy Soils.</title>
        <authorList>
            <person name="Bao P."/>
            <person name="Zhang X."/>
            <person name="Li G."/>
        </authorList>
    </citation>
    <scope>NUCLEOTIDE SEQUENCE [LARGE SCALE GENOMIC DNA]</scope>
    <source>
        <strain evidence="9 10">DH</strain>
    </source>
</reference>
<dbReference type="InterPro" id="IPR017473">
    <property type="entry name" value="Undecaprenyl-P_gluc_Ptfrase"/>
</dbReference>
<dbReference type="EMBL" id="LOCK01000001">
    <property type="protein sequence ID" value="KTE93836.1"/>
    <property type="molecule type" value="Genomic_DNA"/>
</dbReference>
<dbReference type="AlphaFoldDB" id="A0A0W1JQ75"/>
<evidence type="ECO:0000256" key="5">
    <source>
        <dbReference type="ARBA" id="ARBA00022989"/>
    </source>
</evidence>
<feature type="transmembrane region" description="Helical" evidence="7">
    <location>
        <begin position="109"/>
        <end position="128"/>
    </location>
</feature>
<dbReference type="GO" id="GO:0016780">
    <property type="term" value="F:phosphotransferase activity, for other substituted phosphate groups"/>
    <property type="evidence" value="ECO:0007669"/>
    <property type="project" value="TreeGrafter"/>
</dbReference>
<comment type="similarity">
    <text evidence="2">Belongs to the bacterial sugar transferase family.</text>
</comment>
<dbReference type="SUPFAM" id="SSF51735">
    <property type="entry name" value="NAD(P)-binding Rossmann-fold domains"/>
    <property type="match status" value="1"/>
</dbReference>
<feature type="transmembrane region" description="Helical" evidence="7">
    <location>
        <begin position="12"/>
        <end position="33"/>
    </location>
</feature>